<feature type="compositionally biased region" description="Acidic residues" evidence="2">
    <location>
        <begin position="585"/>
        <end position="594"/>
    </location>
</feature>
<feature type="transmembrane region" description="Helical" evidence="3">
    <location>
        <begin position="125"/>
        <end position="144"/>
    </location>
</feature>
<gene>
    <name evidence="6" type="ORF">NCLIV_012200</name>
</gene>
<feature type="domain" description="CARD" evidence="5">
    <location>
        <begin position="863"/>
        <end position="918"/>
    </location>
</feature>
<feature type="chain" id="PRO_5003262609" description="CARD domain-containing protein" evidence="4">
    <location>
        <begin position="32"/>
        <end position="939"/>
    </location>
</feature>
<evidence type="ECO:0000256" key="2">
    <source>
        <dbReference type="SAM" id="MobiDB-lite"/>
    </source>
</evidence>
<dbReference type="EMBL" id="FR823384">
    <property type="protein sequence ID" value="CBZ50754.1"/>
    <property type="molecule type" value="Genomic_DNA"/>
</dbReference>
<name>F0V9Z2_NEOCL</name>
<evidence type="ECO:0000259" key="5">
    <source>
        <dbReference type="PROSITE" id="PS50209"/>
    </source>
</evidence>
<dbReference type="Proteomes" id="UP000007494">
    <property type="component" value="Chromosome IV"/>
</dbReference>
<keyword evidence="3" id="KW-0472">Membrane</keyword>
<feature type="compositionally biased region" description="Low complexity" evidence="2">
    <location>
        <begin position="394"/>
        <end position="405"/>
    </location>
</feature>
<accession>F0V9Z2</accession>
<feature type="transmembrane region" description="Helical" evidence="3">
    <location>
        <begin position="195"/>
        <end position="214"/>
    </location>
</feature>
<feature type="region of interest" description="Disordered" evidence="2">
    <location>
        <begin position="723"/>
        <end position="746"/>
    </location>
</feature>
<feature type="compositionally biased region" description="Low complexity" evidence="2">
    <location>
        <begin position="337"/>
        <end position="348"/>
    </location>
</feature>
<organism evidence="6 7">
    <name type="scientific">Neospora caninum (strain Liverpool)</name>
    <dbReference type="NCBI Taxonomy" id="572307"/>
    <lineage>
        <taxon>Eukaryota</taxon>
        <taxon>Sar</taxon>
        <taxon>Alveolata</taxon>
        <taxon>Apicomplexa</taxon>
        <taxon>Conoidasida</taxon>
        <taxon>Coccidia</taxon>
        <taxon>Eucoccidiorida</taxon>
        <taxon>Eimeriorina</taxon>
        <taxon>Sarcocystidae</taxon>
        <taxon>Neospora</taxon>
    </lineage>
</organism>
<protein>
    <recommendedName>
        <fullName evidence="5">CARD domain-containing protein</fullName>
    </recommendedName>
</protein>
<feature type="coiled-coil region" evidence="1">
    <location>
        <begin position="899"/>
        <end position="926"/>
    </location>
</feature>
<dbReference type="PROSITE" id="PS50209">
    <property type="entry name" value="CARD"/>
    <property type="match status" value="1"/>
</dbReference>
<feature type="compositionally biased region" description="Low complexity" evidence="2">
    <location>
        <begin position="367"/>
        <end position="378"/>
    </location>
</feature>
<proteinExistence type="predicted"/>
<reference evidence="7" key="1">
    <citation type="journal article" date="2012" name="PLoS Pathog.">
        <title>Comparative genomics of the apicomplexan parasites Toxoplasma gondii and Neospora caninum: Coccidia differing in host range and transmission strategy.</title>
        <authorList>
            <person name="Reid A.J."/>
            <person name="Vermont S.J."/>
            <person name="Cotton J.A."/>
            <person name="Harris D."/>
            <person name="Hill-Cawthorne G.A."/>
            <person name="Konen-Waisman S."/>
            <person name="Latham S.M."/>
            <person name="Mourier T."/>
            <person name="Norton R."/>
            <person name="Quail M.A."/>
            <person name="Sanders M."/>
            <person name="Shanmugam D."/>
            <person name="Sohal A."/>
            <person name="Wasmuth J.D."/>
            <person name="Brunk B."/>
            <person name="Grigg M.E."/>
            <person name="Howard J.C."/>
            <person name="Parkinson J."/>
            <person name="Roos D.S."/>
            <person name="Trees A.J."/>
            <person name="Berriman M."/>
            <person name="Pain A."/>
            <person name="Wastling J.M."/>
        </authorList>
    </citation>
    <scope>NUCLEOTIDE SEQUENCE [LARGE SCALE GENOMIC DNA]</scope>
    <source>
        <strain evidence="7">Liverpool</strain>
    </source>
</reference>
<evidence type="ECO:0000256" key="4">
    <source>
        <dbReference type="SAM" id="SignalP"/>
    </source>
</evidence>
<dbReference type="eggNOG" id="ENOG502RY34">
    <property type="taxonomic scope" value="Eukaryota"/>
</dbReference>
<evidence type="ECO:0000256" key="3">
    <source>
        <dbReference type="SAM" id="Phobius"/>
    </source>
</evidence>
<keyword evidence="3" id="KW-0812">Transmembrane</keyword>
<dbReference type="GeneID" id="13441783"/>
<dbReference type="InParanoid" id="F0V9Z2"/>
<evidence type="ECO:0000313" key="7">
    <source>
        <dbReference type="Proteomes" id="UP000007494"/>
    </source>
</evidence>
<feature type="compositionally biased region" description="Basic and acidic residues" evidence="2">
    <location>
        <begin position="556"/>
        <end position="576"/>
    </location>
</feature>
<keyword evidence="1" id="KW-0175">Coiled coil</keyword>
<dbReference type="RefSeq" id="XP_003880787.1">
    <property type="nucleotide sequence ID" value="XM_003880738.1"/>
</dbReference>
<feature type="region of interest" description="Disordered" evidence="2">
    <location>
        <begin position="68"/>
        <end position="92"/>
    </location>
</feature>
<feature type="compositionally biased region" description="Acidic residues" evidence="2">
    <location>
        <begin position="481"/>
        <end position="491"/>
    </location>
</feature>
<evidence type="ECO:0000313" key="6">
    <source>
        <dbReference type="EMBL" id="CBZ50754.1"/>
    </source>
</evidence>
<keyword evidence="4" id="KW-0732">Signal</keyword>
<feature type="compositionally biased region" description="Polar residues" evidence="2">
    <location>
        <begin position="537"/>
        <end position="550"/>
    </location>
</feature>
<sequence>MHRGGKNVSHRLASRFGLLLVACCAFTLLGAGPPPASRRLLSFSLAIEIEDGGTGYTGRGVGVEELVESKGSDSSSGNPDKGPPISPAASERAEAAAVNHFAVVGHGKRGLHNMSTQRRASKSRYVLPAVLISALAAAGMMGYVTPKKTPASQKADVETVAARAGAEQFDSDATEKKSAEIAQETEESRRRRKQAALVAAVLVAAAVYGLRSSLLGVDKVSSPTALQGLLKKPESMHGIDPDASVDFQPDASVERQMEVPAEGAGDEVRGWQHLVQDFSAMSAGEYALSPRVGAVASAVALGLLAFSLAAARRASRRRQQQGEERPASPTAGEEQADPVSAEAVAPAAEPEEIPKAEPEKPEEEEVPAAAADPTAQPEEIPKAEPEKPEEEEVPAAGAAPAAELEQIPKAEPEKPEEEVPPVAADPTAEPEEIPKAEPEKSEEEEVPPVAADPTAEPEEIPKAEPEKPEEEEVPAAAGAPEEPEDLPEAGEEGGPADSATAGVPGEVSEEPEKVEQPGGVVPDEPVEETRTEAQEIGTGSQEIGTGSQETEIGAQKGEEPREEKGPERTVGDEWERGMVSPETESMWEDSEDEGEGELDIHELKSAVWNLMRKYDQKTVKFRTRVATLTTTIDNIEARLYRIRELGQPSAEQSLVNAAERLSEELIGLHEGVVEISTLQRLNLAVVNCKERVTIAQEEGMTPREHAAFRDHLNIAMSYLDSMRGETSATQGTPGGTTDIRAETEHRPSQEALDLKDINFLRRQLKQIRKQCAAAMASPKTGPSTTAQESANTAVAYARRIRSALQKISEDIKVRETVERQLEELEIGLNAAENFFYGHMMVGNEVDFFEEDGSEAGVELDSVMDEELKEEIQRRRRRLIRTVREREAFMTTQLLVRKYVDMLFEDKALLERALEEVENVVQEELRVPPVGETQTQHHVS</sequence>
<dbReference type="InterPro" id="IPR001315">
    <property type="entry name" value="CARD"/>
</dbReference>
<keyword evidence="7" id="KW-1185">Reference proteome</keyword>
<dbReference type="VEuPathDB" id="ToxoDB:NCLIV_012200"/>
<evidence type="ECO:0000256" key="1">
    <source>
        <dbReference type="SAM" id="Coils"/>
    </source>
</evidence>
<feature type="signal peptide" evidence="4">
    <location>
        <begin position="1"/>
        <end position="31"/>
    </location>
</feature>
<keyword evidence="3" id="KW-1133">Transmembrane helix</keyword>
<feature type="region of interest" description="Disordered" evidence="2">
    <location>
        <begin position="166"/>
        <end position="188"/>
    </location>
</feature>
<feature type="region of interest" description="Disordered" evidence="2">
    <location>
        <begin position="315"/>
        <end position="594"/>
    </location>
</feature>
<dbReference type="AlphaFoldDB" id="F0V9Z2"/>